<sequence>MNIVITAFSDVGYATLANCALVCRTWYSWCRPSLYSRLIIKGPDIRGRVKELVALSRDANYTGFLRYVRAIRLYCTTAESRGVLPLLPKCLRDVDRLEFCRDKNTEKRSESSLSVPPVAPKFPPPEPPYVPKIVPALLCAFTSLQSLSLSSYDFGNFSNLVRIIKCMPRLGILKGHELMWRPVVECSRIFTPTNLYSVSLERCTELLPFLVLMMRPACPEEREPELSSPKSLPTSVPASTARREKTPLVPVSLAQSMSGAIYSSFRPLSIQTVQDSFPSPSLAEIPSHTTTQEKTGESTGVLENTESAERKGTKLPVDKSPHCADARERYLPLMLSEDKKITNVHEAARRHARRCAGPCLPTSITLPQIQTLIPATRHGTEEADGTVLSEIEASWLSDHLDHSIGSIIREVRVDGSSNASEMECEV</sequence>
<evidence type="ECO:0000313" key="2">
    <source>
        <dbReference type="Proteomes" id="UP001148662"/>
    </source>
</evidence>
<accession>A0ACC1RLM4</accession>
<proteinExistence type="predicted"/>
<gene>
    <name evidence="1" type="ORF">NM688_g9013</name>
</gene>
<comment type="caution">
    <text evidence="1">The sequence shown here is derived from an EMBL/GenBank/DDBJ whole genome shotgun (WGS) entry which is preliminary data.</text>
</comment>
<name>A0ACC1RLM4_9APHY</name>
<evidence type="ECO:0000313" key="1">
    <source>
        <dbReference type="EMBL" id="KAJ3521473.1"/>
    </source>
</evidence>
<keyword evidence="2" id="KW-1185">Reference proteome</keyword>
<reference evidence="1" key="1">
    <citation type="submission" date="2022-07" db="EMBL/GenBank/DDBJ databases">
        <title>Genome Sequence of Phlebia brevispora.</title>
        <authorList>
            <person name="Buettner E."/>
        </authorList>
    </citation>
    <scope>NUCLEOTIDE SEQUENCE</scope>
    <source>
        <strain evidence="1">MPL23</strain>
    </source>
</reference>
<protein>
    <submittedName>
        <fullName evidence="1">Uncharacterized protein</fullName>
    </submittedName>
</protein>
<dbReference type="Proteomes" id="UP001148662">
    <property type="component" value="Unassembled WGS sequence"/>
</dbReference>
<organism evidence="1 2">
    <name type="scientific">Phlebia brevispora</name>
    <dbReference type="NCBI Taxonomy" id="194682"/>
    <lineage>
        <taxon>Eukaryota</taxon>
        <taxon>Fungi</taxon>
        <taxon>Dikarya</taxon>
        <taxon>Basidiomycota</taxon>
        <taxon>Agaricomycotina</taxon>
        <taxon>Agaricomycetes</taxon>
        <taxon>Polyporales</taxon>
        <taxon>Meruliaceae</taxon>
        <taxon>Phlebia</taxon>
    </lineage>
</organism>
<dbReference type="EMBL" id="JANHOG010002630">
    <property type="protein sequence ID" value="KAJ3521473.1"/>
    <property type="molecule type" value="Genomic_DNA"/>
</dbReference>